<dbReference type="PROSITE" id="PS00018">
    <property type="entry name" value="EF_HAND_1"/>
    <property type="match status" value="1"/>
</dbReference>
<feature type="compositionally biased region" description="Low complexity" evidence="12">
    <location>
        <begin position="5128"/>
        <end position="5142"/>
    </location>
</feature>
<reference evidence="17" key="2">
    <citation type="journal article" date="2016" name="G3 (Bethesda)">
        <title>Genome Evolution in Three Species of Cactophilic Drosophila.</title>
        <authorList>
            <person name="Sanchez-Flores A."/>
            <person name="Penazola F."/>
            <person name="Carpinteyro-Ponce J."/>
            <person name="Nazario-Yepiz N."/>
            <person name="Abreu-Goodger C."/>
            <person name="Machado C.A."/>
            <person name="Markow T.A."/>
        </authorList>
    </citation>
    <scope>NUCLEOTIDE SEQUENCE [LARGE SCALE GENOMIC DNA]</scope>
</reference>
<dbReference type="Pfam" id="PF21020">
    <property type="entry name" value="Spectrin_4"/>
    <property type="match status" value="1"/>
</dbReference>
<name>A0ABM1PCI4_DROAR</name>
<dbReference type="GeneID" id="108615139"/>
<evidence type="ECO:0000256" key="10">
    <source>
        <dbReference type="PROSITE-ProRule" id="PRU00192"/>
    </source>
</evidence>
<feature type="domain" description="EF-hand" evidence="15">
    <location>
        <begin position="4807"/>
        <end position="4842"/>
    </location>
</feature>
<dbReference type="Pfam" id="PF21019">
    <property type="entry name" value="Spectrin_3"/>
    <property type="match status" value="1"/>
</dbReference>
<evidence type="ECO:0000256" key="4">
    <source>
        <dbReference type="ARBA" id="ARBA00022553"/>
    </source>
</evidence>
<feature type="region of interest" description="Disordered" evidence="12">
    <location>
        <begin position="4944"/>
        <end position="4977"/>
    </location>
</feature>
<evidence type="ECO:0000256" key="7">
    <source>
        <dbReference type="ARBA" id="ARBA00022837"/>
    </source>
</evidence>
<feature type="coiled-coil region" evidence="11">
    <location>
        <begin position="3239"/>
        <end position="3266"/>
    </location>
</feature>
<dbReference type="CDD" id="cd00051">
    <property type="entry name" value="EFh"/>
    <property type="match status" value="1"/>
</dbReference>
<dbReference type="InterPro" id="IPR018247">
    <property type="entry name" value="EF_Hand_1_Ca_BS"/>
</dbReference>
<dbReference type="Pfam" id="PF00435">
    <property type="entry name" value="Spectrin"/>
    <property type="match status" value="16"/>
</dbReference>
<proteinExistence type="predicted"/>
<dbReference type="Proteomes" id="UP000694904">
    <property type="component" value="Chromosome 5"/>
</dbReference>
<feature type="coiled-coil region" evidence="11">
    <location>
        <begin position="2375"/>
        <end position="2402"/>
    </location>
</feature>
<feature type="region of interest" description="Disordered" evidence="12">
    <location>
        <begin position="4638"/>
        <end position="4711"/>
    </location>
</feature>
<feature type="domain" description="Calponin-homology (CH)" evidence="14">
    <location>
        <begin position="267"/>
        <end position="372"/>
    </location>
</feature>
<dbReference type="SUPFAM" id="SSF47576">
    <property type="entry name" value="Calponin-homology domain, CH-domain"/>
    <property type="match status" value="1"/>
</dbReference>
<feature type="compositionally biased region" description="Basic and acidic residues" evidence="12">
    <location>
        <begin position="4638"/>
        <end position="4647"/>
    </location>
</feature>
<dbReference type="PROSITE" id="PS00019">
    <property type="entry name" value="ACTININ_1"/>
    <property type="match status" value="1"/>
</dbReference>
<dbReference type="RefSeq" id="XP_017864920.1">
    <property type="nucleotide sequence ID" value="XM_018009431.1"/>
</dbReference>
<dbReference type="InterPro" id="IPR003108">
    <property type="entry name" value="GAR_dom"/>
</dbReference>
<dbReference type="PROSITE" id="PS51460">
    <property type="entry name" value="GAR"/>
    <property type="match status" value="1"/>
</dbReference>
<evidence type="ECO:0000259" key="13">
    <source>
        <dbReference type="PROSITE" id="PS50002"/>
    </source>
</evidence>
<keyword evidence="11" id="KW-0175">Coiled coil</keyword>
<dbReference type="Pfam" id="PF17902">
    <property type="entry name" value="SH3_10"/>
    <property type="match status" value="1"/>
</dbReference>
<dbReference type="InterPro" id="IPR002048">
    <property type="entry name" value="EF_hand_dom"/>
</dbReference>
<feature type="compositionally biased region" description="Polar residues" evidence="12">
    <location>
        <begin position="4944"/>
        <end position="4966"/>
    </location>
</feature>
<dbReference type="Gene3D" id="1.20.58.60">
    <property type="match status" value="29"/>
</dbReference>
<feature type="compositionally biased region" description="Polar residues" evidence="12">
    <location>
        <begin position="5109"/>
        <end position="5127"/>
    </location>
</feature>
<feature type="compositionally biased region" description="Basic residues" evidence="12">
    <location>
        <begin position="100"/>
        <end position="114"/>
    </location>
</feature>
<dbReference type="SMART" id="SM00033">
    <property type="entry name" value="CH"/>
    <property type="match status" value="2"/>
</dbReference>
<feature type="compositionally biased region" description="Basic residues" evidence="12">
    <location>
        <begin position="36"/>
        <end position="48"/>
    </location>
</feature>
<keyword evidence="7" id="KW-0106">Calcium</keyword>
<dbReference type="CDD" id="cd21188">
    <property type="entry name" value="CH_PLEC-like_rpt1"/>
    <property type="match status" value="1"/>
</dbReference>
<feature type="region of interest" description="Disordered" evidence="12">
    <location>
        <begin position="4989"/>
        <end position="5208"/>
    </location>
</feature>
<feature type="compositionally biased region" description="Polar residues" evidence="12">
    <location>
        <begin position="5047"/>
        <end position="5071"/>
    </location>
</feature>
<feature type="compositionally biased region" description="Polar residues" evidence="12">
    <location>
        <begin position="5163"/>
        <end position="5184"/>
    </location>
</feature>
<feature type="coiled-coil region" evidence="11">
    <location>
        <begin position="1058"/>
        <end position="1085"/>
    </location>
</feature>
<dbReference type="SUPFAM" id="SSF47473">
    <property type="entry name" value="EF-hand"/>
    <property type="match status" value="1"/>
</dbReference>
<feature type="coiled-coil region" evidence="11">
    <location>
        <begin position="3970"/>
        <end position="4035"/>
    </location>
</feature>
<evidence type="ECO:0000313" key="17">
    <source>
        <dbReference type="Proteomes" id="UP000694904"/>
    </source>
</evidence>
<dbReference type="InterPro" id="IPR049538">
    <property type="entry name" value="PCN-like_spectrin-like_rpt"/>
</dbReference>
<dbReference type="PANTHER" id="PTHR23169:SF23">
    <property type="entry name" value="SHORT STOP, ISOFORM H"/>
    <property type="match status" value="1"/>
</dbReference>
<feature type="domain" description="SH3" evidence="13">
    <location>
        <begin position="918"/>
        <end position="976"/>
    </location>
</feature>
<keyword evidence="17" id="KW-1185">Reference proteome</keyword>
<dbReference type="InterPro" id="IPR041615">
    <property type="entry name" value="Desmoplakin_SH3"/>
</dbReference>
<dbReference type="InterPro" id="IPR011992">
    <property type="entry name" value="EF-hand-dom_pair"/>
</dbReference>
<keyword evidence="8" id="KW-0009">Actin-binding</keyword>
<dbReference type="Gene3D" id="1.10.238.10">
    <property type="entry name" value="EF-hand"/>
    <property type="match status" value="1"/>
</dbReference>
<evidence type="ECO:0000256" key="3">
    <source>
        <dbReference type="ARBA" id="ARBA00022490"/>
    </source>
</evidence>
<dbReference type="Gene3D" id="3.30.920.20">
    <property type="entry name" value="Gas2-like domain"/>
    <property type="match status" value="1"/>
</dbReference>
<feature type="coiled-coil region" evidence="11">
    <location>
        <begin position="2699"/>
        <end position="2842"/>
    </location>
</feature>
<dbReference type="PANTHER" id="PTHR23169">
    <property type="entry name" value="ENVOPLAKIN"/>
    <property type="match status" value="1"/>
</dbReference>
<sequence length="5208" mass="595327">MTSHSYYKDRLGFDPNELQHEPGNHHNSGTNSMKRSSSRQTHHHHQSYHHATTTSSSTASPVARISVSPGGNGTLDYHQVQREQRDRELYANGHSSSSTHHYHHHQQHHPRHSHGLIEASPAAKKAKHSSTQAQPQGGYEDALTQFKDERDAIQKKTFTKWVNKHLKKANRRVVDLFEDLRDGHNLLSLLEVLSGEHLPREKGKMRFHMLQNAQMALDFLRFKNIKLVNIRAEDIVDGNPKLTLGLIWTIILHFQISDIVVGKEDNVSAREALLRWARRSTARYPGVRVNDFTSSWRDGLAFSALVHRNRPDLLDWRKARNDRPRERLETAFHIVEKEYGVTRLLDPEDVDTNEPDEKSLITYISSLYDVFPEPPSIHPLFDMESQRRVHEYRDLAQQFIYWCREKTAYLQERSFPPTLIEMKRLLSDLQRFRSEEVTARKRDKSKLIQIYKELERYFETVGEVDVEADLRPDAIEKAWYRMTTALQDREVILQQEIERLERLQRLADKVQREIKHVDHKLTELETRISEESRRIERLHPVDAKSIVEALETDIRHLEEPLQDMNQDCHVLNEGRYPHVSELHKKVNKLHQRWAQLRTNFHTNLVQKLSGLKFPVHETTVTRQTRMVVESRQIDTNPHFRDLQEHIEWCQNKLKQLLAADYGSDLPSVKEELDRQQHEHKIIDQFHSKILNDERQQTKFSGDELNLYQQRLNQLQKVYAELLSTSTKRLSDLDSLQHFLGQASAELQWLNEKEQVEITRDWADKQLDLPSVHRYYENLMSELEKREMHFATILDRGEALLNQQHPASKCIEAHLTALQQQWAWLLQLTLCLEVHLKHATEYHQYFAEIKDAEQWLSKRDEILNSKYSQSDFGLDQGEALLRGMQDLREELNAFGETVATLQRRAQTIVPLNKRRQPVNRQGPVQAICAYKQQGQLQIEKGETVTLLDNSGRVKWRVRTAKGQEGSIPGACLLLPPPDQEAIDAAERLKRLFDRSVALWQKKHLRLRQNMIFATIRVVKGWDFDQFLAMGPEQRTAIRRALNDDADKLLSEGDPNDPQLRRLRREMDEVNRLFDEFEKRARAEEESKQASRIFTEECIAIKSKLEDMARELDQIILAPLPRDLDSLEHVLAIHGDYERRLHLLEPELKHLQETFRTIALKTPVLKKSLDNLNELWKELNTQSNLHKDRLKLLEASLAGLEDNEHVISELENELAKHQDLPSTAEGLQHVFKQLTHMQDIITQQQPQMDKMNDAADQLGRMGVPTKVLGDLKRLHSNVERLNTRWSAVCNQLGERMRSCETAIGLMKNLQSSVQVEESWVDGTTERLSAMPTATSAYELDQAVFEKFNMCEENVNDLLKWVTSVEQKISSVGGPREKIDELRNQINALKQIKDEIESQQRPVATCLEQIRQIVLTGGDVLSAPEVTTLENSGRELRSRVDRVNDRTLRLLRRLEAGRDELTKLRSELDIFSDWLQLARRTLEDKERSLSDLTRLASQADTIREFVSDVIGHQADLRFITMAAQKFVDESKEFLAVLNDFRTSLPERLPHVEPLSSAESPIRQEVSLVSAQYKDLLNRVNALQDRVSGLGGRQREYQDALDKANEWLRSVQPRVSRVISEPVAGDPKGVQDQMNEAKALHNELLSSGRLVDNAQQALDNLLRSLGGQLSPMEINQLELPIADLKNNYQQLLDTLGNHCKTLDKTLVQSQGVQDALDSLVGWVNQAEDKFKLNLRPASLIKERLQEQIREHKVLLADLQSHQASIDSVQISAKHLLASASNARIAKKVESNLNDVTGKFEKLYDKANKRGEFLDDVYSRLSKYLDDISTVEQRMGSLQEALDSRETSLLATEEVARRMLDLAREKDQLAPQFEDCVRNGKELIGLRDVTDTGALRDRIKALESQWRNVNISIDERAKLSKQKAERRQAYESLKDEVLSWLTSTEGRVNALAPVAIDLDKIRQQNDELKPICKDYRDYAPTIDKINDIGSQYDALVRPESPSRKRSTYSPIKRTSPLRRMSGDARSPSPTKGGILSPLSTGSSGFGSRRSSQDGFQLSELSPVQQQLSEINNRYGLIGVRLNDRQHELDNLSEELRKQYENLKGLAQFLERIQRQVPKESVSNKDEADRCIKQARKILEDMYEKQSLLDTTKAQIKDILRRKSDVPGAEQLRVENDNIQEKWKNLNDICKNRIAFSEKLRDFLDTHGNLKSWLDSKERMLTVLGPISSDPRMVQSQVQQVQVLREEFRTQQPQLKHLQELGHDVVDHLAGTPDAQAVEIKLKDVITKWDDLMGKLDDRANSLGGAADSSKEFDAAVNRLREALQGISDNLDALPTEGDHQENLRKIENLERQLEGQRPLLADVEQSAATLCNILGDPASRADVNSRVAALEKQYLALQKKLDTKKAETEASLRDGRHFAENCSKTLGWLSGELSNLTDRLLVSAHKPTLQHQIDTHEPIYREVMAREHEVIMLINKGKDLSDRQQDRSVKRDLDRIQQQWEKLRREAVDRHTRLQTCMEHCKKYSQTSETFLAWLRTAEDKLADLTPGVLSKSKLETRLRDLQTFRSEVWKHSGEFENTKGLGETFLSSCDIDKEPIKAELQDIRDRWERLNNDLIARAHEIENCSRRLGDFNDELRNLDHSLGRCEDRLAAHDALGGAAKDPKLLERVKAIREELTNLSKPLQSLKAMAKDISAEARAAGGDADHLTSEVDGLADRISELQGRLDDRCGELQSAATAVSQFNEQMKSLGIDLNDLEAEVEKLSPPAREIKIVQQQIDDVGKLQNKLDRLVGRLEDAERAADVLVDAGFSADTTQTREQISTLRKTLGRLDNRVRDHEDNLQRTLKALQDFYDMQSQALDDIQDVSEEFKRMKPVGSELDQIRRQQEDFRNFRERKVEPLAQNVDKVNMAGRDLVRSAGSGVSTTTVEKDLEKLNDRWNDLKERMNERDRRLDVALLQSGKFKEALAGLSKWLSDTEEMVANQKPPSCDYKVVKAQLQEQKFLKKMLLDRQNSMGSLANLGKEVANHCEPAERASIEKQLNDLMKRFDALTDGAEQREQDLEEAMEVAKRFHDKISPLELWLDNTERAVKAMELIPTDEEKIQQRIREHDRLHDEILSKKPDFTDLADVAAQLMHLVSDEEAVNLGEKVRGVTERYTGLVDASENIGALLAESRQGLRHLVLSYQDLVAWMESMENELKRFKSVPVYAEKLLEQMDHLIELNENIAGHANNVESTVESGAELMKHISNDEAIQLKDKLDSLQRRYGDLTNRGGDLLKNAQNALPLVQQFHDAHNRLVEWMQSAEAALAPSEPRQADVLRLETELSDMRPMLDTINLVGPQLCQLSPGEGAATIESIVTRDNRRFDAIVEQIQRKAERLHLSNQRAKEVTGDIDELLEWFRDMDTTLREADLPAMEPKLVRAQLQEHRSINDDISSQKGRVRDVTAASKKVLRESPQSENTATLREKLDDLKEIVDTVAQLCSERLGILEQALPLSEHFADSHSGLTTWLDDMEQQISRLSMPALRPDQITLQQDKNERLLHSIAEHKPLLDKLNKTGEALGALVAEEDSAKINEILDTDNARYAALRLELRERQQALESALQESSQFSDKLEGMLRALANTVDQVNQLDPLSALPQKIREQIEDNDALMDDLDKRQDAFSAVQRAANDVIAKAGNKADPAVRDIKAKLEKLNNLWNDVQKATKKRGSSLDDILSVAEPFWKQLNSVMKTLKDLEETLSCQEPPAAQPQDIKKQQVALQEIRHEIDQTKPEVEQVRRHGSNLMNMCGEPDKPEVKKHIEDLDNAWDNITALYAKREENLIDAMEKAMEFHETLQNLLKFLTKAEDKFAHLGAVGSDIDAVKRQIEQLKAFKDEVDPHMVEVEALNRQAVELTERTSPEQAASIREPLTVVNRRWEALLRGMVERQKQLEHALLHLGQFQHALNELLVWINKTDNTLDQLKPIPGDPQLLEVELAKLKVLANDIQAHQNSVDTLNDAGRQLIETEKGSVEASTTQEKLRKLNNEWKQLLQKASDRQHELEESLREAQGYIAEVQDILGWLGDVDAVIGASKPVGGLPETATEQLERFMEVYNELEENRPKVETIQAQGQEYIKRQNQMKVSSSNLQHTLRTLKQRWDAVVSRASDKKIKLEIALKEATEFHETLQAFVEWLTQAEKQLTNAEPVSRVLETIQAQMEEHKVLQKDVSTHREAMLLLDKKGTHLKYFSQKQDVILIKNLLVSVQHRWERVVSKAAERTRALDHGYKEAREFNDAWNGMMQYLQETEQVLDQIIEEATASKEPQKIKKYIGKLKETHRQLGAKQSVYDGTMRTGKNLMERAPKGDRPVLDKMLLELKEQWTRVWTKSIERQRKLEEALLLSGQFSDALGELLDWLKKAKSRVNENGPVHGDLETVQGLCEHHKHIEQDLQKRAGQMQGVLKTGRDLERSGNNPEVGGKLDELQSIWEEVQNAVGKRGERLQVALVDAEKLNASVQALFDWLDHAEHKLRYAKNAPDDEKVSREMMEIHTEFMRDLRVREREKTETFEYAEVIIGKAYPDAIPIIKNWLSIIQQRWEEVRQWAINRESKLEQHLQSLKDLDDNIEELLAWLSGLEGTLLNLKHEQLPDEIPPVEKLIEDHKEFMENTARRQNEVDRACKPRQLPPGARKPSRSGKTPVFKGSRDQGLNARKGSRVTPTRDTPDRDRLPHYGPRFSPSSNGGELEFRSPRAKLLWNKWRDVWMLSWERQRLLHEHLMYLKDVERARNFSWDDWRKRFLKYMNHKKSRLTDLFRKMDKDNNGMIPRDVFIDGILNTKFDTSGLEMKAVADLFDRNGEGLIDWQEFIAALRPDWQERKPATDSDKIHDEVKRLVMLCTCRQKFRVFQVGEGKYRFGDSQKLRLVRILRSTVMVRVGGGWVALDEFLQKNDPCRAKGRTNIELREQFILADGVSQSMAAFTSRRSTPNAAQTANSSQNGAGSPNLPPYMSGQGPIIKVRERSVRSIPMSRPSRSSLSASTPDSLSDNEGSHGGPSGRYTPRKVTYTSTRTGLTPGGSRAGSKPNSRPLSRQGSKPPSRHGSTLSLDSTDDHTPSRIPQRKASAASTTSGTCTGTTPRPARLSVASASTPGSRLNGTSTITRKTASGSASPAPTSNGGMSRSSSIPALTGFGFKPPTRRNISGSSTPSGMQTPRKSSAEPTFSSTMRRTSRGTTPTEKREPFRL</sequence>
<comment type="subcellular location">
    <subcellularLocation>
        <location evidence="1">Cytoplasm</location>
        <location evidence="1">Cytoskeleton</location>
    </subcellularLocation>
</comment>
<feature type="region of interest" description="Disordered" evidence="12">
    <location>
        <begin position="1988"/>
        <end position="2055"/>
    </location>
</feature>
<dbReference type="PROSITE" id="PS00020">
    <property type="entry name" value="ACTININ_2"/>
    <property type="match status" value="1"/>
</dbReference>
<evidence type="ECO:0000256" key="8">
    <source>
        <dbReference type="ARBA" id="ARBA00023203"/>
    </source>
</evidence>
<feature type="compositionally biased region" description="Low complexity" evidence="12">
    <location>
        <begin position="49"/>
        <end position="60"/>
    </location>
</feature>
<feature type="domain" description="GAR" evidence="16">
    <location>
        <begin position="4847"/>
        <end position="4919"/>
    </location>
</feature>
<dbReference type="InterPro" id="IPR001715">
    <property type="entry name" value="CH_dom"/>
</dbReference>
<dbReference type="PROSITE" id="PS50222">
    <property type="entry name" value="EF_HAND_2"/>
    <property type="match status" value="2"/>
</dbReference>
<dbReference type="InterPro" id="IPR001452">
    <property type="entry name" value="SH3_domain"/>
</dbReference>
<dbReference type="CDD" id="cd00176">
    <property type="entry name" value="SPEC"/>
    <property type="match status" value="16"/>
</dbReference>
<dbReference type="PROSITE" id="PS50002">
    <property type="entry name" value="SH3"/>
    <property type="match status" value="1"/>
</dbReference>
<dbReference type="Gene3D" id="1.10.418.10">
    <property type="entry name" value="Calponin-like domain"/>
    <property type="match status" value="2"/>
</dbReference>
<feature type="coiled-coil region" evidence="11">
    <location>
        <begin position="483"/>
        <end position="567"/>
    </location>
</feature>
<reference evidence="17" key="1">
    <citation type="journal article" date="1997" name="Nucleic Acids Res.">
        <title>tRNAscan-SE: a program for improved detection of transfer RNA genes in genomic sequence.</title>
        <authorList>
            <person name="Lowe T.M."/>
            <person name="Eddy S.R."/>
        </authorList>
    </citation>
    <scope>NUCLEOTIDE SEQUENCE [LARGE SCALE GENOMIC DNA]</scope>
</reference>
<feature type="compositionally biased region" description="Low complexity" evidence="12">
    <location>
        <begin position="5185"/>
        <end position="5199"/>
    </location>
</feature>
<feature type="compositionally biased region" description="Basic and acidic residues" evidence="12">
    <location>
        <begin position="1"/>
        <end position="24"/>
    </location>
</feature>
<keyword evidence="4" id="KW-0597">Phosphoprotein</keyword>
<feature type="compositionally biased region" description="Low complexity" evidence="12">
    <location>
        <begin position="2034"/>
        <end position="2044"/>
    </location>
</feature>
<reference evidence="18" key="3">
    <citation type="submission" date="2025-08" db="UniProtKB">
        <authorList>
            <consortium name="RefSeq"/>
        </authorList>
    </citation>
    <scope>IDENTIFICATION</scope>
    <source>
        <tissue evidence="18">Whole organism</tissue>
    </source>
</reference>
<feature type="domain" description="EF-hand" evidence="15">
    <location>
        <begin position="4771"/>
        <end position="4806"/>
    </location>
</feature>
<keyword evidence="2 10" id="KW-0728">SH3 domain</keyword>
<dbReference type="InterPro" id="IPR002017">
    <property type="entry name" value="Spectrin_repeat"/>
</dbReference>
<dbReference type="InterPro" id="IPR036534">
    <property type="entry name" value="GAR_dom_sf"/>
</dbReference>
<dbReference type="InterPro" id="IPR043197">
    <property type="entry name" value="Plakin"/>
</dbReference>
<evidence type="ECO:0000259" key="14">
    <source>
        <dbReference type="PROSITE" id="PS50021"/>
    </source>
</evidence>
<keyword evidence="6" id="KW-0677">Repeat</keyword>
<accession>A0ABM1PCI4</accession>
<feature type="region of interest" description="Disordered" evidence="12">
    <location>
        <begin position="92"/>
        <end position="139"/>
    </location>
</feature>
<dbReference type="InterPro" id="IPR001589">
    <property type="entry name" value="Actinin_actin-bd_CS"/>
</dbReference>
<dbReference type="Pfam" id="PF00307">
    <property type="entry name" value="CH"/>
    <property type="match status" value="2"/>
</dbReference>
<evidence type="ECO:0000256" key="5">
    <source>
        <dbReference type="ARBA" id="ARBA00022701"/>
    </source>
</evidence>
<dbReference type="SUPFAM" id="SSF46966">
    <property type="entry name" value="Spectrin repeat"/>
    <property type="match status" value="33"/>
</dbReference>
<gene>
    <name evidence="18" type="primary">LOC108615139</name>
</gene>
<dbReference type="SMART" id="SM00243">
    <property type="entry name" value="GAS2"/>
    <property type="match status" value="1"/>
</dbReference>
<dbReference type="PROSITE" id="PS50021">
    <property type="entry name" value="CH"/>
    <property type="match status" value="2"/>
</dbReference>
<dbReference type="SMART" id="SM00150">
    <property type="entry name" value="SPEC"/>
    <property type="match status" value="36"/>
</dbReference>
<dbReference type="SMART" id="SM00054">
    <property type="entry name" value="EFh"/>
    <property type="match status" value="2"/>
</dbReference>
<organism evidence="17 18">
    <name type="scientific">Drosophila arizonae</name>
    <name type="common">Fruit fly</name>
    <dbReference type="NCBI Taxonomy" id="7263"/>
    <lineage>
        <taxon>Eukaryota</taxon>
        <taxon>Metazoa</taxon>
        <taxon>Ecdysozoa</taxon>
        <taxon>Arthropoda</taxon>
        <taxon>Hexapoda</taxon>
        <taxon>Insecta</taxon>
        <taxon>Pterygota</taxon>
        <taxon>Neoptera</taxon>
        <taxon>Endopterygota</taxon>
        <taxon>Diptera</taxon>
        <taxon>Brachycera</taxon>
        <taxon>Muscomorpha</taxon>
        <taxon>Ephydroidea</taxon>
        <taxon>Drosophilidae</taxon>
        <taxon>Drosophila</taxon>
    </lineage>
</organism>
<evidence type="ECO:0000256" key="9">
    <source>
        <dbReference type="ARBA" id="ARBA00023212"/>
    </source>
</evidence>
<dbReference type="InterPro" id="IPR018159">
    <property type="entry name" value="Spectrin/alpha-actinin"/>
</dbReference>
<dbReference type="InterPro" id="IPR036872">
    <property type="entry name" value="CH_dom_sf"/>
</dbReference>
<keyword evidence="9" id="KW-0206">Cytoskeleton</keyword>
<keyword evidence="3" id="KW-0963">Cytoplasm</keyword>
<feature type="coiled-coil region" evidence="11">
    <location>
        <begin position="1181"/>
        <end position="1218"/>
    </location>
</feature>
<evidence type="ECO:0000256" key="6">
    <source>
        <dbReference type="ARBA" id="ARBA00022737"/>
    </source>
</evidence>
<evidence type="ECO:0000256" key="1">
    <source>
        <dbReference type="ARBA" id="ARBA00004245"/>
    </source>
</evidence>
<evidence type="ECO:0000256" key="12">
    <source>
        <dbReference type="SAM" id="MobiDB-lite"/>
    </source>
</evidence>
<feature type="compositionally biased region" description="Polar residues" evidence="12">
    <location>
        <begin position="25"/>
        <end position="34"/>
    </location>
</feature>
<dbReference type="Pfam" id="PF02187">
    <property type="entry name" value="GAS2"/>
    <property type="match status" value="1"/>
</dbReference>
<protein>
    <submittedName>
        <fullName evidence="18">Dystonin isoform X44</fullName>
    </submittedName>
</protein>
<dbReference type="Gene3D" id="2.30.30.40">
    <property type="entry name" value="SH3 Domains"/>
    <property type="match status" value="1"/>
</dbReference>
<dbReference type="CDD" id="cd21189">
    <property type="entry name" value="CH_PLEC-like_rpt2"/>
    <property type="match status" value="1"/>
</dbReference>
<dbReference type="SUPFAM" id="SSF143575">
    <property type="entry name" value="GAS2 domain-like"/>
    <property type="match status" value="1"/>
</dbReference>
<evidence type="ECO:0000259" key="15">
    <source>
        <dbReference type="PROSITE" id="PS50222"/>
    </source>
</evidence>
<feature type="compositionally biased region" description="Low complexity" evidence="12">
    <location>
        <begin position="4989"/>
        <end position="5009"/>
    </location>
</feature>
<evidence type="ECO:0000256" key="2">
    <source>
        <dbReference type="ARBA" id="ARBA00022443"/>
    </source>
</evidence>
<evidence type="ECO:0000256" key="11">
    <source>
        <dbReference type="SAM" id="Coils"/>
    </source>
</evidence>
<feature type="region of interest" description="Disordered" evidence="12">
    <location>
        <begin position="1"/>
        <end position="76"/>
    </location>
</feature>
<evidence type="ECO:0000259" key="16">
    <source>
        <dbReference type="PROSITE" id="PS51460"/>
    </source>
</evidence>
<keyword evidence="5" id="KW-0493">Microtubule</keyword>
<feature type="compositionally biased region" description="Low complexity" evidence="12">
    <location>
        <begin position="5086"/>
        <end position="5100"/>
    </location>
</feature>
<feature type="domain" description="Calponin-homology (CH)" evidence="14">
    <location>
        <begin position="152"/>
        <end position="255"/>
    </location>
</feature>
<feature type="coiled-coil region" evidence="11">
    <location>
        <begin position="2076"/>
        <end position="2107"/>
    </location>
</feature>
<evidence type="ECO:0000313" key="18">
    <source>
        <dbReference type="RefSeq" id="XP_017864920.1"/>
    </source>
</evidence>